<proteinExistence type="predicted"/>
<sequence>MATSVPLTHPLFPFFSKPKFLISKQFSNSIYPLKPLVSKPFKISLPNSRNPFNSRKRPLLLLAVGNTEGNEILVGEDSAEFDLSKQKISSWVYFTAILGVALFVLNVFWIDNSTGFGKDFINAVSSISESHEVVMLILTLIFALVHSGLASFRDTGEKLIGERGFRVFFAGVSLPLAVSTVVYFINHRYDGIQLWQLQSVSGIHQLVWLSSFISFIFLYPSTFNLLEVAAVDKPKVHLWETGIMRITRHPQMVGQVIWCVAHTLWIGNSVAVAASIGLIGHHLFGVWNGDRRLAIRYGKEFEVVKSRTSIIPFAAIFDGRQKLPADYYKEFIRCFSMKNTENKGKNGQKQREQKYQHPRKTPTAESKPTYTYGRYRSQKKKSNRSLPWTVG</sequence>
<gene>
    <name evidence="1" type="ORF">M9H77_30600</name>
</gene>
<keyword evidence="2" id="KW-1185">Reference proteome</keyword>
<accession>A0ACB9ZXN7</accession>
<name>A0ACB9ZXN7_CATRO</name>
<comment type="caution">
    <text evidence="1">The sequence shown here is derived from an EMBL/GenBank/DDBJ whole genome shotgun (WGS) entry which is preliminary data.</text>
</comment>
<organism evidence="1 2">
    <name type="scientific">Catharanthus roseus</name>
    <name type="common">Madagascar periwinkle</name>
    <name type="synonym">Vinca rosea</name>
    <dbReference type="NCBI Taxonomy" id="4058"/>
    <lineage>
        <taxon>Eukaryota</taxon>
        <taxon>Viridiplantae</taxon>
        <taxon>Streptophyta</taxon>
        <taxon>Embryophyta</taxon>
        <taxon>Tracheophyta</taxon>
        <taxon>Spermatophyta</taxon>
        <taxon>Magnoliopsida</taxon>
        <taxon>eudicotyledons</taxon>
        <taxon>Gunneridae</taxon>
        <taxon>Pentapetalae</taxon>
        <taxon>asterids</taxon>
        <taxon>lamiids</taxon>
        <taxon>Gentianales</taxon>
        <taxon>Apocynaceae</taxon>
        <taxon>Rauvolfioideae</taxon>
        <taxon>Vinceae</taxon>
        <taxon>Catharanthinae</taxon>
        <taxon>Catharanthus</taxon>
    </lineage>
</organism>
<protein>
    <submittedName>
        <fullName evidence="1">Uncharacterized protein</fullName>
    </submittedName>
</protein>
<dbReference type="EMBL" id="CM044707">
    <property type="protein sequence ID" value="KAI5653413.1"/>
    <property type="molecule type" value="Genomic_DNA"/>
</dbReference>
<evidence type="ECO:0000313" key="2">
    <source>
        <dbReference type="Proteomes" id="UP001060085"/>
    </source>
</evidence>
<evidence type="ECO:0000313" key="1">
    <source>
        <dbReference type="EMBL" id="KAI5653413.1"/>
    </source>
</evidence>
<reference evidence="2" key="1">
    <citation type="journal article" date="2023" name="Nat. Plants">
        <title>Single-cell RNA sequencing provides a high-resolution roadmap for understanding the multicellular compartmentation of specialized metabolism.</title>
        <authorList>
            <person name="Sun S."/>
            <person name="Shen X."/>
            <person name="Li Y."/>
            <person name="Li Y."/>
            <person name="Wang S."/>
            <person name="Li R."/>
            <person name="Zhang H."/>
            <person name="Shen G."/>
            <person name="Guo B."/>
            <person name="Wei J."/>
            <person name="Xu J."/>
            <person name="St-Pierre B."/>
            <person name="Chen S."/>
            <person name="Sun C."/>
        </authorList>
    </citation>
    <scope>NUCLEOTIDE SEQUENCE [LARGE SCALE GENOMIC DNA]</scope>
</reference>
<dbReference type="Proteomes" id="UP001060085">
    <property type="component" value="Linkage Group LG07"/>
</dbReference>